<dbReference type="InterPro" id="IPR005162">
    <property type="entry name" value="Retrotrans_gag_dom"/>
</dbReference>
<accession>A0AAV0U725</accession>
<dbReference type="Proteomes" id="UP001159659">
    <property type="component" value="Unassembled WGS sequence"/>
</dbReference>
<feature type="domain" description="Retrotransposon gag" evidence="1">
    <location>
        <begin position="78"/>
        <end position="158"/>
    </location>
</feature>
<organism evidence="2 3">
    <name type="scientific">Peronospora farinosa</name>
    <dbReference type="NCBI Taxonomy" id="134698"/>
    <lineage>
        <taxon>Eukaryota</taxon>
        <taxon>Sar</taxon>
        <taxon>Stramenopiles</taxon>
        <taxon>Oomycota</taxon>
        <taxon>Peronosporomycetes</taxon>
        <taxon>Peronosporales</taxon>
        <taxon>Peronosporaceae</taxon>
        <taxon>Peronospora</taxon>
    </lineage>
</organism>
<dbReference type="AlphaFoldDB" id="A0AAV0U725"/>
<comment type="caution">
    <text evidence="2">The sequence shown here is derived from an EMBL/GenBank/DDBJ whole genome shotgun (WGS) entry which is preliminary data.</text>
</comment>
<evidence type="ECO:0000259" key="1">
    <source>
        <dbReference type="Pfam" id="PF03732"/>
    </source>
</evidence>
<evidence type="ECO:0000313" key="2">
    <source>
        <dbReference type="EMBL" id="CAI5731715.1"/>
    </source>
</evidence>
<reference evidence="2" key="1">
    <citation type="submission" date="2022-12" db="EMBL/GenBank/DDBJ databases">
        <authorList>
            <person name="Webb A."/>
        </authorList>
    </citation>
    <scope>NUCLEOTIDE SEQUENCE</scope>
    <source>
        <strain evidence="2">Pf2</strain>
    </source>
</reference>
<gene>
    <name evidence="2" type="ORF">PFR002_LOCUS6663</name>
</gene>
<dbReference type="EMBL" id="CANTFK010000863">
    <property type="protein sequence ID" value="CAI5731715.1"/>
    <property type="molecule type" value="Genomic_DNA"/>
</dbReference>
<protein>
    <recommendedName>
        <fullName evidence="1">Retrotransposon gag domain-containing protein</fullName>
    </recommendedName>
</protein>
<sequence length="163" mass="18532">MRYEATLLEQVNEQAASAAPTQYIPVPVPDAEPRARPLVLNVKIFEEKEGENLFLCIREVEMAMDAAMLVSDMQRVGLAISKLGGRAREWALTSDVSVNAAFPTWEMLKKQLTFVFAPPNQAYRVRSRFLATRKGKKELSDYVQELKLSLPLCSRTLWQRKSE</sequence>
<proteinExistence type="predicted"/>
<evidence type="ECO:0000313" key="3">
    <source>
        <dbReference type="Proteomes" id="UP001159659"/>
    </source>
</evidence>
<name>A0AAV0U725_9STRA</name>
<dbReference type="Pfam" id="PF03732">
    <property type="entry name" value="Retrotrans_gag"/>
    <property type="match status" value="1"/>
</dbReference>